<accession>A0A9N9NW69</accession>
<reference evidence="1" key="1">
    <citation type="submission" date="2021-06" db="EMBL/GenBank/DDBJ databases">
        <authorList>
            <person name="Kallberg Y."/>
            <person name="Tangrot J."/>
            <person name="Rosling A."/>
        </authorList>
    </citation>
    <scope>NUCLEOTIDE SEQUENCE</scope>
    <source>
        <strain evidence="1">CL551</strain>
    </source>
</reference>
<organism evidence="1 2">
    <name type="scientific">Acaulospora morrowiae</name>
    <dbReference type="NCBI Taxonomy" id="94023"/>
    <lineage>
        <taxon>Eukaryota</taxon>
        <taxon>Fungi</taxon>
        <taxon>Fungi incertae sedis</taxon>
        <taxon>Mucoromycota</taxon>
        <taxon>Glomeromycotina</taxon>
        <taxon>Glomeromycetes</taxon>
        <taxon>Diversisporales</taxon>
        <taxon>Acaulosporaceae</taxon>
        <taxon>Acaulospora</taxon>
    </lineage>
</organism>
<dbReference type="AlphaFoldDB" id="A0A9N9NW69"/>
<comment type="caution">
    <text evidence="1">The sequence shown here is derived from an EMBL/GenBank/DDBJ whole genome shotgun (WGS) entry which is preliminary data.</text>
</comment>
<dbReference type="OrthoDB" id="2432695at2759"/>
<gene>
    <name evidence="1" type="ORF">AMORRO_LOCUS16282</name>
</gene>
<evidence type="ECO:0000313" key="2">
    <source>
        <dbReference type="Proteomes" id="UP000789342"/>
    </source>
</evidence>
<proteinExistence type="predicted"/>
<dbReference type="Proteomes" id="UP000789342">
    <property type="component" value="Unassembled WGS sequence"/>
</dbReference>
<evidence type="ECO:0000313" key="1">
    <source>
        <dbReference type="EMBL" id="CAG8766146.1"/>
    </source>
</evidence>
<feature type="non-terminal residue" evidence="1">
    <location>
        <position position="75"/>
    </location>
</feature>
<dbReference type="EMBL" id="CAJVPV010043675">
    <property type="protein sequence ID" value="CAG8766146.1"/>
    <property type="molecule type" value="Genomic_DNA"/>
</dbReference>
<feature type="non-terminal residue" evidence="1">
    <location>
        <position position="1"/>
    </location>
</feature>
<name>A0A9N9NW69_9GLOM</name>
<protein>
    <submittedName>
        <fullName evidence="1">8595_t:CDS:1</fullName>
    </submittedName>
</protein>
<sequence length="75" mass="8755">AIDNTAMGDKDLKNFILTEEEWDLSYTKYPTLSRVIPIYNYLWNVVEDFIDEENSDSDIKAAAKKALDKLGIYYR</sequence>
<keyword evidence="2" id="KW-1185">Reference proteome</keyword>